<feature type="domain" description="Purine catabolism PurC-like" evidence="3">
    <location>
        <begin position="64"/>
        <end position="183"/>
    </location>
</feature>
<dbReference type="PANTHER" id="PTHR33744:SF1">
    <property type="entry name" value="DNA-BINDING TRANSCRIPTIONAL ACTIVATOR ADER"/>
    <property type="match status" value="1"/>
</dbReference>
<sequence length="627" mass="68506">MPPHPEAPSTEKNIAKSAFAIRTGGGLKDSSPGPAKHILQTSGHFQTVYHHPEKVRHMPLTVGEALQLPVFSGARLLAGGEGLDSQVRWVNVVEVLDETTLLQPGELLLTTAYGLEPDHRLQSELIPELAGRGLAGLIIQVGHYLQAVPESMRRQAGGYRFPLIELPKNVSFAAVTQAVNRQIINRQIEQLEYAGRVHSRLIDLMLAGGGLPAIAETLSGLTGGAVTIVDPLFRLLAACPAGEGDNPAEAVRRQFQALARTGLLDVPALERKPLQVRKMAAHHIPDQYIFPVLAGDALLAYISVREEDGPPGETAVTAVGQAAALCALEMLKARAVRETENRLQGDFLDDLLAESPASPADIKRRALYFGYDMHKEQLIMLAGVDGFPQLAHDRPQTEVEDIKRKLAGAVEAAVQQTAHRVIYKYRHDTLILLAQLPAGSSKEQAAGLAARIQSRAAAFLPPLTVSIAIGQPCTALQELRRSYREAARTLEVIRATGRKNTVLHYRDLGIYRLLAKLKDDPELAAYYRSSLGPLVDYDRRHGTQLVKTLHAYFKHNGSLKDVAAGMFIHRHTLKYRLNRIQEISGLDLKSPDDRLTLQMALKVMPLLSGDSEDAKRPGENPRRGGPA</sequence>
<keyword evidence="7" id="KW-1185">Reference proteome</keyword>
<dbReference type="PANTHER" id="PTHR33744">
    <property type="entry name" value="CARBOHYDRATE DIACID REGULATOR"/>
    <property type="match status" value="1"/>
</dbReference>
<evidence type="ECO:0000313" key="7">
    <source>
        <dbReference type="Proteomes" id="UP000078532"/>
    </source>
</evidence>
<gene>
    <name evidence="6" type="ORF">A6M21_13085</name>
</gene>
<feature type="domain" description="CdaR GGDEF-like" evidence="5">
    <location>
        <begin position="358"/>
        <end position="492"/>
    </location>
</feature>
<comment type="similarity">
    <text evidence="1">Belongs to the CdaR family.</text>
</comment>
<dbReference type="InterPro" id="IPR041522">
    <property type="entry name" value="CdaR_GGDEF"/>
</dbReference>
<reference evidence="6 7" key="1">
    <citation type="submission" date="2016-04" db="EMBL/GenBank/DDBJ databases">
        <authorList>
            <person name="Evans L.H."/>
            <person name="Alamgir A."/>
            <person name="Owens N."/>
            <person name="Weber N.D."/>
            <person name="Virtaneva K."/>
            <person name="Barbian K."/>
            <person name="Babar A."/>
            <person name="Rosenke K."/>
        </authorList>
    </citation>
    <scope>NUCLEOTIDE SEQUENCE [LARGE SCALE GENOMIC DNA]</scope>
    <source>
        <strain evidence="6 7">LMa1</strain>
    </source>
</reference>
<dbReference type="InterPro" id="IPR025736">
    <property type="entry name" value="PucR_C-HTH_dom"/>
</dbReference>
<dbReference type="InterPro" id="IPR012914">
    <property type="entry name" value="PucR_dom"/>
</dbReference>
<dbReference type="Gene3D" id="1.10.10.2840">
    <property type="entry name" value="PucR C-terminal helix-turn-helix domain"/>
    <property type="match status" value="1"/>
</dbReference>
<dbReference type="Pfam" id="PF07905">
    <property type="entry name" value="PucR"/>
    <property type="match status" value="1"/>
</dbReference>
<feature type="region of interest" description="Disordered" evidence="2">
    <location>
        <begin position="608"/>
        <end position="627"/>
    </location>
</feature>
<organism evidence="6 7">
    <name type="scientific">Desulfotomaculum copahuensis</name>
    <dbReference type="NCBI Taxonomy" id="1838280"/>
    <lineage>
        <taxon>Bacteria</taxon>
        <taxon>Bacillati</taxon>
        <taxon>Bacillota</taxon>
        <taxon>Clostridia</taxon>
        <taxon>Eubacteriales</taxon>
        <taxon>Desulfotomaculaceae</taxon>
        <taxon>Desulfotomaculum</taxon>
    </lineage>
</organism>
<name>A0A1B7LCL1_9FIRM</name>
<dbReference type="Pfam" id="PF13556">
    <property type="entry name" value="HTH_30"/>
    <property type="match status" value="1"/>
</dbReference>
<dbReference type="Pfam" id="PF17853">
    <property type="entry name" value="GGDEF_2"/>
    <property type="match status" value="1"/>
</dbReference>
<dbReference type="InterPro" id="IPR042070">
    <property type="entry name" value="PucR_C-HTH_sf"/>
</dbReference>
<evidence type="ECO:0008006" key="8">
    <source>
        <dbReference type="Google" id="ProtNLM"/>
    </source>
</evidence>
<proteinExistence type="inferred from homology"/>
<evidence type="ECO:0000259" key="3">
    <source>
        <dbReference type="Pfam" id="PF07905"/>
    </source>
</evidence>
<comment type="caution">
    <text evidence="6">The sequence shown here is derived from an EMBL/GenBank/DDBJ whole genome shotgun (WGS) entry which is preliminary data.</text>
</comment>
<dbReference type="InterPro" id="IPR051448">
    <property type="entry name" value="CdaR-like_regulators"/>
</dbReference>
<evidence type="ECO:0000313" key="6">
    <source>
        <dbReference type="EMBL" id="OAT80665.1"/>
    </source>
</evidence>
<dbReference type="STRING" id="1838280.A6M21_13085"/>
<feature type="domain" description="PucR C-terminal helix-turn-helix" evidence="4">
    <location>
        <begin position="545"/>
        <end position="603"/>
    </location>
</feature>
<evidence type="ECO:0000256" key="1">
    <source>
        <dbReference type="ARBA" id="ARBA00006754"/>
    </source>
</evidence>
<accession>A0A1B7LCL1</accession>
<dbReference type="Proteomes" id="UP000078532">
    <property type="component" value="Unassembled WGS sequence"/>
</dbReference>
<evidence type="ECO:0000256" key="2">
    <source>
        <dbReference type="SAM" id="MobiDB-lite"/>
    </source>
</evidence>
<evidence type="ECO:0000259" key="5">
    <source>
        <dbReference type="Pfam" id="PF17853"/>
    </source>
</evidence>
<dbReference type="AlphaFoldDB" id="A0A1B7LCL1"/>
<feature type="compositionally biased region" description="Basic and acidic residues" evidence="2">
    <location>
        <begin position="612"/>
        <end position="627"/>
    </location>
</feature>
<evidence type="ECO:0000259" key="4">
    <source>
        <dbReference type="Pfam" id="PF13556"/>
    </source>
</evidence>
<dbReference type="EMBL" id="LYVF01000175">
    <property type="protein sequence ID" value="OAT80665.1"/>
    <property type="molecule type" value="Genomic_DNA"/>
</dbReference>
<protein>
    <recommendedName>
        <fullName evidence="8">PucR family transcriptional regulator</fullName>
    </recommendedName>
</protein>